<evidence type="ECO:0000256" key="1">
    <source>
        <dbReference type="SAM" id="Phobius"/>
    </source>
</evidence>
<dbReference type="AlphaFoldDB" id="A0AAV9Y0D5"/>
<sequence>MLSRNVLAEVQDESTVEETGIQRNLRITPFNISAVLLVFSFTSLVIFIVGLAMDTDTPTRFEEKAPPIMKEY</sequence>
<evidence type="ECO:0000313" key="2">
    <source>
        <dbReference type="EMBL" id="KAK6590264.1"/>
    </source>
</evidence>
<keyword evidence="1" id="KW-0472">Membrane</keyword>
<gene>
    <name evidence="2" type="ORF">RS030_162419</name>
</gene>
<keyword evidence="3" id="KW-1185">Reference proteome</keyword>
<keyword evidence="1" id="KW-1133">Transmembrane helix</keyword>
<name>A0AAV9Y0D5_9CRYT</name>
<organism evidence="2 3">
    <name type="scientific">Cryptosporidium xiaoi</name>
    <dbReference type="NCBI Taxonomy" id="659607"/>
    <lineage>
        <taxon>Eukaryota</taxon>
        <taxon>Sar</taxon>
        <taxon>Alveolata</taxon>
        <taxon>Apicomplexa</taxon>
        <taxon>Conoidasida</taxon>
        <taxon>Coccidia</taxon>
        <taxon>Eucoccidiorida</taxon>
        <taxon>Eimeriorina</taxon>
        <taxon>Cryptosporidiidae</taxon>
        <taxon>Cryptosporidium</taxon>
    </lineage>
</organism>
<proteinExistence type="predicted"/>
<protein>
    <submittedName>
        <fullName evidence="2">Uncharacterized protein</fullName>
    </submittedName>
</protein>
<comment type="caution">
    <text evidence="2">The sequence shown here is derived from an EMBL/GenBank/DDBJ whole genome shotgun (WGS) entry which is preliminary data.</text>
</comment>
<accession>A0AAV9Y0D5</accession>
<keyword evidence="1" id="KW-0812">Transmembrane</keyword>
<feature type="transmembrane region" description="Helical" evidence="1">
    <location>
        <begin position="32"/>
        <end position="53"/>
    </location>
</feature>
<evidence type="ECO:0000313" key="3">
    <source>
        <dbReference type="Proteomes" id="UP001311799"/>
    </source>
</evidence>
<dbReference type="EMBL" id="JAWDEY010000007">
    <property type="protein sequence ID" value="KAK6590264.1"/>
    <property type="molecule type" value="Genomic_DNA"/>
</dbReference>
<dbReference type="Proteomes" id="UP001311799">
    <property type="component" value="Unassembled WGS sequence"/>
</dbReference>
<reference evidence="2 3" key="1">
    <citation type="submission" date="2023-10" db="EMBL/GenBank/DDBJ databases">
        <title>Comparative genomics analysis reveals potential genetic determinants of host preference in Cryptosporidium xiaoi.</title>
        <authorList>
            <person name="Xiao L."/>
            <person name="Li J."/>
        </authorList>
    </citation>
    <scope>NUCLEOTIDE SEQUENCE [LARGE SCALE GENOMIC DNA]</scope>
    <source>
        <strain evidence="2 3">52996</strain>
    </source>
</reference>